<accession>A0A498IA18</accession>
<proteinExistence type="predicted"/>
<dbReference type="Proteomes" id="UP000290289">
    <property type="component" value="Chromosome 13"/>
</dbReference>
<gene>
    <name evidence="1" type="ORF">DVH24_002355</name>
</gene>
<dbReference type="AlphaFoldDB" id="A0A498IA18"/>
<reference evidence="1 2" key="1">
    <citation type="submission" date="2018-10" db="EMBL/GenBank/DDBJ databases">
        <title>A high-quality apple genome assembly.</title>
        <authorList>
            <person name="Hu J."/>
        </authorList>
    </citation>
    <scope>NUCLEOTIDE SEQUENCE [LARGE SCALE GENOMIC DNA]</scope>
    <source>
        <strain evidence="2">cv. HFTH1</strain>
        <tissue evidence="1">Young leaf</tissue>
    </source>
</reference>
<dbReference type="EMBL" id="RDQH01000339">
    <property type="protein sequence ID" value="RXH78837.1"/>
    <property type="molecule type" value="Genomic_DNA"/>
</dbReference>
<comment type="caution">
    <text evidence="1">The sequence shown here is derived from an EMBL/GenBank/DDBJ whole genome shotgun (WGS) entry which is preliminary data.</text>
</comment>
<organism evidence="1 2">
    <name type="scientific">Malus domestica</name>
    <name type="common">Apple</name>
    <name type="synonym">Pyrus malus</name>
    <dbReference type="NCBI Taxonomy" id="3750"/>
    <lineage>
        <taxon>Eukaryota</taxon>
        <taxon>Viridiplantae</taxon>
        <taxon>Streptophyta</taxon>
        <taxon>Embryophyta</taxon>
        <taxon>Tracheophyta</taxon>
        <taxon>Spermatophyta</taxon>
        <taxon>Magnoliopsida</taxon>
        <taxon>eudicotyledons</taxon>
        <taxon>Gunneridae</taxon>
        <taxon>Pentapetalae</taxon>
        <taxon>rosids</taxon>
        <taxon>fabids</taxon>
        <taxon>Rosales</taxon>
        <taxon>Rosaceae</taxon>
        <taxon>Amygdaloideae</taxon>
        <taxon>Maleae</taxon>
        <taxon>Malus</taxon>
    </lineage>
</organism>
<name>A0A498IA18_MALDO</name>
<protein>
    <submittedName>
        <fullName evidence="1">Uncharacterized protein</fullName>
    </submittedName>
</protein>
<keyword evidence="2" id="KW-1185">Reference proteome</keyword>
<sequence length="121" mass="13655">MSGRNLATIFLLICSRRLILVILAPESIPRCCITLGRVPTTLIISRLELVVLGRLIFRTFFLWTDHRNETLAELRFDLALKLYLASKMSCLILECAGTTHPSLMIRLSIDRITLPSNVSSL</sequence>
<evidence type="ECO:0000313" key="1">
    <source>
        <dbReference type="EMBL" id="RXH78837.1"/>
    </source>
</evidence>
<evidence type="ECO:0000313" key="2">
    <source>
        <dbReference type="Proteomes" id="UP000290289"/>
    </source>
</evidence>